<reference evidence="1 2" key="1">
    <citation type="submission" date="2019-10" db="EMBL/GenBank/DDBJ databases">
        <title>Genome sequence of Azospirillum melinis.</title>
        <authorList>
            <person name="Ambrosini A."/>
            <person name="Sant'Anna F.H."/>
            <person name="Cassan F.D."/>
            <person name="Souza E.M."/>
            <person name="Passaglia L.M.P."/>
        </authorList>
    </citation>
    <scope>NUCLEOTIDE SEQUENCE [LARGE SCALE GENOMIC DNA]</scope>
    <source>
        <strain evidence="1 2">TMCY0552</strain>
    </source>
</reference>
<evidence type="ECO:0000313" key="1">
    <source>
        <dbReference type="EMBL" id="NUB01130.1"/>
    </source>
</evidence>
<gene>
    <name evidence="1" type="ORF">GBZ48_17795</name>
</gene>
<name>A0ABX2KBZ3_9PROT</name>
<comment type="caution">
    <text evidence="1">The sequence shown here is derived from an EMBL/GenBank/DDBJ whole genome shotgun (WGS) entry which is preliminary data.</text>
</comment>
<evidence type="ECO:0000313" key="2">
    <source>
        <dbReference type="Proteomes" id="UP000605086"/>
    </source>
</evidence>
<dbReference type="RefSeq" id="WP_174472227.1">
    <property type="nucleotide sequence ID" value="NZ_JAGINN010000001.1"/>
</dbReference>
<dbReference type="Proteomes" id="UP000605086">
    <property type="component" value="Unassembled WGS sequence"/>
</dbReference>
<sequence length="178" mass="19925">MVNFPSLQLKITMENMTIHNHATSAPMIAAEVAFSVALNEPTIPDLQLAEALGYERLTDIRSLIKRHLPSLEAMGLVRQATVPIISGKGRISTVTEYHLSRAQTAFIIGKAKTKRAASVAVLMAEVFAMFTEGRLVAVDQVADTELRAAEDRERERRRLIHEEEKEARYIALRAMRRS</sequence>
<proteinExistence type="predicted"/>
<keyword evidence="2" id="KW-1185">Reference proteome</keyword>
<accession>A0ABX2KBZ3</accession>
<dbReference type="EMBL" id="WHOS01000022">
    <property type="protein sequence ID" value="NUB01130.1"/>
    <property type="molecule type" value="Genomic_DNA"/>
</dbReference>
<organism evidence="1 2">
    <name type="scientific">Azospirillum melinis</name>
    <dbReference type="NCBI Taxonomy" id="328839"/>
    <lineage>
        <taxon>Bacteria</taxon>
        <taxon>Pseudomonadati</taxon>
        <taxon>Pseudomonadota</taxon>
        <taxon>Alphaproteobacteria</taxon>
        <taxon>Rhodospirillales</taxon>
        <taxon>Azospirillaceae</taxon>
        <taxon>Azospirillum</taxon>
    </lineage>
</organism>
<protein>
    <submittedName>
        <fullName evidence="1">Uncharacterized protein</fullName>
    </submittedName>
</protein>